<gene>
    <name evidence="11" type="ORF">GC097_16480</name>
</gene>
<dbReference type="InterPro" id="IPR009057">
    <property type="entry name" value="Homeodomain-like_sf"/>
</dbReference>
<keyword evidence="6" id="KW-0238">DNA-binding</keyword>
<evidence type="ECO:0000256" key="7">
    <source>
        <dbReference type="ARBA" id="ARBA00023136"/>
    </source>
</evidence>
<keyword evidence="3 9" id="KW-0812">Transmembrane</keyword>
<dbReference type="Pfam" id="PF17853">
    <property type="entry name" value="GGDEF_2"/>
    <property type="match status" value="1"/>
</dbReference>
<dbReference type="SMART" id="SM00342">
    <property type="entry name" value="HTH_ARAC"/>
    <property type="match status" value="1"/>
</dbReference>
<dbReference type="EMBL" id="WHNZ01000039">
    <property type="protein sequence ID" value="NOV01614.1"/>
    <property type="molecule type" value="Genomic_DNA"/>
</dbReference>
<dbReference type="Pfam" id="PF12833">
    <property type="entry name" value="HTH_18"/>
    <property type="match status" value="1"/>
</dbReference>
<comment type="subcellular location">
    <subcellularLocation>
        <location evidence="1">Cell membrane</location>
        <topology evidence="1">Multi-pass membrane protein</topology>
    </subcellularLocation>
</comment>
<evidence type="ECO:0000256" key="3">
    <source>
        <dbReference type="ARBA" id="ARBA00022692"/>
    </source>
</evidence>
<keyword evidence="4 9" id="KW-1133">Transmembrane helix</keyword>
<protein>
    <submittedName>
        <fullName evidence="11">Helix-turn-helix domain-containing protein</fullName>
    </submittedName>
</protein>
<dbReference type="PANTHER" id="PTHR43280">
    <property type="entry name" value="ARAC-FAMILY TRANSCRIPTIONAL REGULATOR"/>
    <property type="match status" value="1"/>
</dbReference>
<evidence type="ECO:0000256" key="2">
    <source>
        <dbReference type="ARBA" id="ARBA00022475"/>
    </source>
</evidence>
<keyword evidence="8" id="KW-0804">Transcription</keyword>
<keyword evidence="7 9" id="KW-0472">Membrane</keyword>
<dbReference type="Gene3D" id="1.10.10.60">
    <property type="entry name" value="Homeodomain-like"/>
    <property type="match status" value="2"/>
</dbReference>
<feature type="domain" description="HTH araC/xylS-type" evidence="10">
    <location>
        <begin position="722"/>
        <end position="821"/>
    </location>
</feature>
<dbReference type="InterPro" id="IPR018062">
    <property type="entry name" value="HTH_AraC-typ_CS"/>
</dbReference>
<evidence type="ECO:0000313" key="12">
    <source>
        <dbReference type="Proteomes" id="UP000618579"/>
    </source>
</evidence>
<evidence type="ECO:0000256" key="5">
    <source>
        <dbReference type="ARBA" id="ARBA00023015"/>
    </source>
</evidence>
<dbReference type="InterPro" id="IPR033479">
    <property type="entry name" value="dCache_1"/>
</dbReference>
<accession>A0ABX1ZNE1</accession>
<reference evidence="11 12" key="1">
    <citation type="submission" date="2019-10" db="EMBL/GenBank/DDBJ databases">
        <title>Description of Paenibacillus pedi sp. nov.</title>
        <authorList>
            <person name="Carlier A."/>
            <person name="Qi S."/>
        </authorList>
    </citation>
    <scope>NUCLEOTIDE SEQUENCE [LARGE SCALE GENOMIC DNA]</scope>
    <source>
        <strain evidence="11 12">LMG 31457</strain>
    </source>
</reference>
<proteinExistence type="predicted"/>
<dbReference type="CDD" id="cd12912">
    <property type="entry name" value="PDC2_MCP_like"/>
    <property type="match status" value="1"/>
</dbReference>
<evidence type="ECO:0000313" key="11">
    <source>
        <dbReference type="EMBL" id="NOV01614.1"/>
    </source>
</evidence>
<evidence type="ECO:0000256" key="4">
    <source>
        <dbReference type="ARBA" id="ARBA00022989"/>
    </source>
</evidence>
<organism evidence="11 12">
    <name type="scientific">Paenibacillus planticolens</name>
    <dbReference type="NCBI Taxonomy" id="2654976"/>
    <lineage>
        <taxon>Bacteria</taxon>
        <taxon>Bacillati</taxon>
        <taxon>Bacillota</taxon>
        <taxon>Bacilli</taxon>
        <taxon>Bacillales</taxon>
        <taxon>Paenibacillaceae</taxon>
        <taxon>Paenibacillus</taxon>
    </lineage>
</organism>
<comment type="caution">
    <text evidence="11">The sequence shown here is derived from an EMBL/GenBank/DDBJ whole genome shotgun (WGS) entry which is preliminary data.</text>
</comment>
<dbReference type="PANTHER" id="PTHR43280:SF28">
    <property type="entry name" value="HTH-TYPE TRANSCRIPTIONAL ACTIVATOR RHAS"/>
    <property type="match status" value="1"/>
</dbReference>
<sequence>MTFLILEGFPFSLSTFNTGNAKNASVREKCNLPAPRGENYNERHKRSGGRLRVRRNMAYRIQFIYASLFIIIIASTALISYVSGTKQLEQEVISSNLQMLNQINKRMESSLAEIDRSIVQLLQTGDASFFFNTPRSDSPEYLIRLDGFQSQISGLKRSYPAIQSVYLYSRANDMLLSDELYNPTSEEADKNWISTFYTEDFYYKWTANPLFREKPVNSHTVTLIRFYPMAEKPKDRKGVIAVNLPEAMLSDMFSDLQFGNSGNVLVTDEQGTILSHTDKSWIGRNIAEYKLGGQLLTETDSGFIRHKNGKASEWVFYGSSSYTGWKLVYVVSQGQLSGLFLAIRNILLVLAGVMVLLSVGSVVLVNRRWFSPMERFINKVESLFNKRDGETVGDTAGGGRSDLNSLEGRIRDVLAGYSDAVRQNQESKPALKLQILFDIVTGHRTRYDLAKTYFDHIGIAFYPANYIVMIAEFDNKALLEKMSDLNLYLYAVCNVAEELMGEQEGLKGGAVQINEYQVVILASFQEDDAAVNGQRAIHLAHALSHAVQTYIKRSVSIGIGSYCRRFADIKNSYQTAQERIHYKLVAGHNTVITGDDISGGDGAELMELFDLADQLQDAVWQTNMDKVAELLSSIFSLAARSGFTDKTMVQFGLQLIYRTGKKTADHALTERLQTDHARIEGELSQAGSLTDMREYLFKLMEQMVEALVEKRTSKGKMDEFIARVKSYISLHYANSELSLSYLSDEFGISPNYLSKTFKTSTGVNFVDYVIAARMQTAQKLLLQDQATVNQIAEQVGYTNVTSFMRSFKKYSGMTPSEYRQAERINSLPR</sequence>
<evidence type="ECO:0000256" key="8">
    <source>
        <dbReference type="ARBA" id="ARBA00023163"/>
    </source>
</evidence>
<dbReference type="PRINTS" id="PR00032">
    <property type="entry name" value="HTHARAC"/>
</dbReference>
<dbReference type="Pfam" id="PF02743">
    <property type="entry name" value="dCache_1"/>
    <property type="match status" value="1"/>
</dbReference>
<keyword evidence="2" id="KW-1003">Cell membrane</keyword>
<evidence type="ECO:0000259" key="10">
    <source>
        <dbReference type="PROSITE" id="PS01124"/>
    </source>
</evidence>
<keyword evidence="5" id="KW-0805">Transcription regulation</keyword>
<evidence type="ECO:0000256" key="9">
    <source>
        <dbReference type="SAM" id="Phobius"/>
    </source>
</evidence>
<dbReference type="InterPro" id="IPR020449">
    <property type="entry name" value="Tscrpt_reg_AraC-type_HTH"/>
</dbReference>
<dbReference type="SUPFAM" id="SSF46689">
    <property type="entry name" value="Homeodomain-like"/>
    <property type="match status" value="1"/>
</dbReference>
<evidence type="ECO:0000256" key="6">
    <source>
        <dbReference type="ARBA" id="ARBA00023125"/>
    </source>
</evidence>
<feature type="transmembrane region" description="Helical" evidence="9">
    <location>
        <begin position="63"/>
        <end position="82"/>
    </location>
</feature>
<dbReference type="Proteomes" id="UP000618579">
    <property type="component" value="Unassembled WGS sequence"/>
</dbReference>
<dbReference type="PROSITE" id="PS00041">
    <property type="entry name" value="HTH_ARAC_FAMILY_1"/>
    <property type="match status" value="1"/>
</dbReference>
<name>A0ABX1ZNE1_9BACL</name>
<dbReference type="Gene3D" id="3.30.450.20">
    <property type="entry name" value="PAS domain"/>
    <property type="match status" value="1"/>
</dbReference>
<keyword evidence="12" id="KW-1185">Reference proteome</keyword>
<dbReference type="InterPro" id="IPR018060">
    <property type="entry name" value="HTH_AraC"/>
</dbReference>
<evidence type="ECO:0000256" key="1">
    <source>
        <dbReference type="ARBA" id="ARBA00004651"/>
    </source>
</evidence>
<dbReference type="PROSITE" id="PS01124">
    <property type="entry name" value="HTH_ARAC_FAMILY_2"/>
    <property type="match status" value="1"/>
</dbReference>
<dbReference type="InterPro" id="IPR041522">
    <property type="entry name" value="CdaR_GGDEF"/>
</dbReference>
<feature type="transmembrane region" description="Helical" evidence="9">
    <location>
        <begin position="346"/>
        <end position="365"/>
    </location>
</feature>